<feature type="region of interest" description="Disordered" evidence="1">
    <location>
        <begin position="105"/>
        <end position="139"/>
    </location>
</feature>
<feature type="compositionally biased region" description="Basic and acidic residues" evidence="1">
    <location>
        <begin position="212"/>
        <end position="244"/>
    </location>
</feature>
<dbReference type="OrthoDB" id="689350at2759"/>
<evidence type="ECO:0000256" key="1">
    <source>
        <dbReference type="SAM" id="MobiDB-lite"/>
    </source>
</evidence>
<gene>
    <name evidence="2" type="ORF">CEURO_LOCUS18787</name>
</gene>
<accession>A0A9P0ZS51</accession>
<evidence type="ECO:0000313" key="3">
    <source>
        <dbReference type="Proteomes" id="UP001152484"/>
    </source>
</evidence>
<dbReference type="AlphaFoldDB" id="A0A9P0ZS51"/>
<proteinExistence type="predicted"/>
<feature type="region of interest" description="Disordered" evidence="1">
    <location>
        <begin position="206"/>
        <end position="249"/>
    </location>
</feature>
<feature type="non-terminal residue" evidence="2">
    <location>
        <position position="1"/>
    </location>
</feature>
<feature type="compositionally biased region" description="Basic and acidic residues" evidence="1">
    <location>
        <begin position="105"/>
        <end position="131"/>
    </location>
</feature>
<comment type="caution">
    <text evidence="2">The sequence shown here is derived from an EMBL/GenBank/DDBJ whole genome shotgun (WGS) entry which is preliminary data.</text>
</comment>
<reference evidence="2" key="1">
    <citation type="submission" date="2022-07" db="EMBL/GenBank/DDBJ databases">
        <authorList>
            <person name="Macas J."/>
            <person name="Novak P."/>
            <person name="Neumann P."/>
        </authorList>
    </citation>
    <scope>NUCLEOTIDE SEQUENCE</scope>
</reference>
<name>A0A9P0ZS51_CUSEU</name>
<keyword evidence="3" id="KW-1185">Reference proteome</keyword>
<sequence length="380" mass="41511">MEVKEKAKDKVKQLELKVPPSVDVKKERLMPLLVGIKDVDSVAVEEKDGVIKSATIIGMMKHEQILHILNIVENKESSCCSICGDGELDGDERVIIATFGTLENKKSEKDAPEKKNGEKDAPEKKKGEKDATAASQPQVVVMQLGNDEVEVRRQAMITAAEFITEVESISLDATNNLITVTGSTAAAVAAVVSTMMSISKEFKPHVVSVTPKPKEKPSNNNKDDKNNDKDDEKKNNKGDNKNMKQEMQLQNIPSKELVKAVVQIVKEGDVESIKKGKDNLLTLVVPDGCADYYIYGDIATSRGGSLNTIKKSFSIPAEKKKTFDPKKKIVVQLDPSKEYNGQEAMRSVGAGCFDDLDKIEIDRGKKVVTVTGTANPGQIL</sequence>
<evidence type="ECO:0000313" key="2">
    <source>
        <dbReference type="EMBL" id="CAH9110265.1"/>
    </source>
</evidence>
<dbReference type="Proteomes" id="UP001152484">
    <property type="component" value="Unassembled WGS sequence"/>
</dbReference>
<protein>
    <submittedName>
        <fullName evidence="2">Uncharacterized protein</fullName>
    </submittedName>
</protein>
<organism evidence="2 3">
    <name type="scientific">Cuscuta europaea</name>
    <name type="common">European dodder</name>
    <dbReference type="NCBI Taxonomy" id="41803"/>
    <lineage>
        <taxon>Eukaryota</taxon>
        <taxon>Viridiplantae</taxon>
        <taxon>Streptophyta</taxon>
        <taxon>Embryophyta</taxon>
        <taxon>Tracheophyta</taxon>
        <taxon>Spermatophyta</taxon>
        <taxon>Magnoliopsida</taxon>
        <taxon>eudicotyledons</taxon>
        <taxon>Gunneridae</taxon>
        <taxon>Pentapetalae</taxon>
        <taxon>asterids</taxon>
        <taxon>lamiids</taxon>
        <taxon>Solanales</taxon>
        <taxon>Convolvulaceae</taxon>
        <taxon>Cuscuteae</taxon>
        <taxon>Cuscuta</taxon>
        <taxon>Cuscuta subgen. Cuscuta</taxon>
    </lineage>
</organism>
<dbReference type="EMBL" id="CAMAPE010000053">
    <property type="protein sequence ID" value="CAH9110265.1"/>
    <property type="molecule type" value="Genomic_DNA"/>
</dbReference>